<evidence type="ECO:0000313" key="2">
    <source>
        <dbReference type="Proteomes" id="UP000799767"/>
    </source>
</evidence>
<proteinExistence type="predicted"/>
<sequence length="187" mass="20736">MRISRPLDKRRCGSGQTKAAYRYEGGGVERKPDLVFQKRCTPPTLVDMLFLPTIDLTDPWRCARSGNKVLRLVARCIYPCRPGQNKAAHQSRELGSRPDFQKTMHTSQPWSCSIFARQALTTYKYALTSRTRTHIQTISAGVGVDETKAAHVTAPAAKRPAAPSYLGNSGLLAGCWESTAYFSILQC</sequence>
<name>A0A6A6PQT9_9PEZI</name>
<dbReference type="GeneID" id="54470853"/>
<accession>A0A6A6PQT9</accession>
<organism evidence="1 2">
    <name type="scientific">Neohortaea acidophila</name>
    <dbReference type="NCBI Taxonomy" id="245834"/>
    <lineage>
        <taxon>Eukaryota</taxon>
        <taxon>Fungi</taxon>
        <taxon>Dikarya</taxon>
        <taxon>Ascomycota</taxon>
        <taxon>Pezizomycotina</taxon>
        <taxon>Dothideomycetes</taxon>
        <taxon>Dothideomycetidae</taxon>
        <taxon>Mycosphaerellales</taxon>
        <taxon>Teratosphaeriaceae</taxon>
        <taxon>Neohortaea</taxon>
    </lineage>
</organism>
<gene>
    <name evidence="1" type="ORF">BDY17DRAFT_175604</name>
</gene>
<reference evidence="1" key="1">
    <citation type="journal article" date="2020" name="Stud. Mycol.">
        <title>101 Dothideomycetes genomes: a test case for predicting lifestyles and emergence of pathogens.</title>
        <authorList>
            <person name="Haridas S."/>
            <person name="Albert R."/>
            <person name="Binder M."/>
            <person name="Bloem J."/>
            <person name="Labutti K."/>
            <person name="Salamov A."/>
            <person name="Andreopoulos B."/>
            <person name="Baker S."/>
            <person name="Barry K."/>
            <person name="Bills G."/>
            <person name="Bluhm B."/>
            <person name="Cannon C."/>
            <person name="Castanera R."/>
            <person name="Culley D."/>
            <person name="Daum C."/>
            <person name="Ezra D."/>
            <person name="Gonzalez J."/>
            <person name="Henrissat B."/>
            <person name="Kuo A."/>
            <person name="Liang C."/>
            <person name="Lipzen A."/>
            <person name="Lutzoni F."/>
            <person name="Magnuson J."/>
            <person name="Mondo S."/>
            <person name="Nolan M."/>
            <person name="Ohm R."/>
            <person name="Pangilinan J."/>
            <person name="Park H.-J."/>
            <person name="Ramirez L."/>
            <person name="Alfaro M."/>
            <person name="Sun H."/>
            <person name="Tritt A."/>
            <person name="Yoshinaga Y."/>
            <person name="Zwiers L.-H."/>
            <person name="Turgeon B."/>
            <person name="Goodwin S."/>
            <person name="Spatafora J."/>
            <person name="Crous P."/>
            <person name="Grigoriev I."/>
        </authorList>
    </citation>
    <scope>NUCLEOTIDE SEQUENCE</scope>
    <source>
        <strain evidence="1">CBS 113389</strain>
    </source>
</reference>
<keyword evidence="2" id="KW-1185">Reference proteome</keyword>
<dbReference type="AlphaFoldDB" id="A0A6A6PQT9"/>
<dbReference type="Proteomes" id="UP000799767">
    <property type="component" value="Unassembled WGS sequence"/>
</dbReference>
<protein>
    <submittedName>
        <fullName evidence="1">Uncharacterized protein</fullName>
    </submittedName>
</protein>
<dbReference type="RefSeq" id="XP_033588564.1">
    <property type="nucleotide sequence ID" value="XM_033729851.1"/>
</dbReference>
<dbReference type="EMBL" id="MU001637">
    <property type="protein sequence ID" value="KAF2481994.1"/>
    <property type="molecule type" value="Genomic_DNA"/>
</dbReference>
<evidence type="ECO:0000313" key="1">
    <source>
        <dbReference type="EMBL" id="KAF2481994.1"/>
    </source>
</evidence>